<reference evidence="14 15" key="1">
    <citation type="journal article" date="2019" name="Int. J. Syst. Evol. Microbiol.">
        <title>The Global Catalogue of Microorganisms (GCM) 10K type strain sequencing project: providing services to taxonomists for standard genome sequencing and annotation.</title>
        <authorList>
            <consortium name="The Broad Institute Genomics Platform"/>
            <consortium name="The Broad Institute Genome Sequencing Center for Infectious Disease"/>
            <person name="Wu L."/>
            <person name="Ma J."/>
        </authorList>
    </citation>
    <scope>NUCLEOTIDE SEQUENCE [LARGE SCALE GENOMIC DNA]</scope>
    <source>
        <strain evidence="14 15">JCM 3272</strain>
    </source>
</reference>
<keyword evidence="6 10" id="KW-1133">Transmembrane helix</keyword>
<dbReference type="Proteomes" id="UP001501444">
    <property type="component" value="Unassembled WGS sequence"/>
</dbReference>
<dbReference type="InterPro" id="IPR014755">
    <property type="entry name" value="Cu-Rt/internalin_Ig-like"/>
</dbReference>
<protein>
    <submittedName>
        <fullName evidence="14">Copper resistance protein CopC</fullName>
    </submittedName>
</protein>
<feature type="region of interest" description="Disordered" evidence="9">
    <location>
        <begin position="402"/>
        <end position="447"/>
    </location>
</feature>
<feature type="transmembrane region" description="Helical" evidence="10">
    <location>
        <begin position="226"/>
        <end position="248"/>
    </location>
</feature>
<evidence type="ECO:0000256" key="6">
    <source>
        <dbReference type="ARBA" id="ARBA00022989"/>
    </source>
</evidence>
<dbReference type="InterPro" id="IPR032694">
    <property type="entry name" value="CopC/D"/>
</dbReference>
<feature type="chain" id="PRO_5046725964" evidence="11">
    <location>
        <begin position="32"/>
        <end position="597"/>
    </location>
</feature>
<keyword evidence="15" id="KW-1185">Reference proteome</keyword>
<evidence type="ECO:0000256" key="5">
    <source>
        <dbReference type="ARBA" id="ARBA00022729"/>
    </source>
</evidence>
<keyword evidence="3 10" id="KW-0812">Transmembrane</keyword>
<dbReference type="Gene3D" id="2.60.40.1220">
    <property type="match status" value="1"/>
</dbReference>
<sequence length="597" mass="62029">MTRRRWAVPLAMLLGALAVLVLPAASASAHATLEQTAPAAGTVLDQLPGEVTLTFSEPVRLVTDKIRITGPDGERADTGKPAVRDTELVIPVKPGGPKGTYLVSYRIISADSHPVSGGYSFSYGQPSATPSADDPGASVQTDPVVKNVMSVARFLGFAGLVLLVGPALVLFALWPRRLSARDPGRVAQAGAGLLAISTLLELYVQIPYTAGTSLFDVTGDATREVLGTPFGAAHLVRLGVVVSTALLLRPLIAGRAGKVDQTLLVILGIVGLATWPISGHPSASPVPTLTVVADAAHLAAMSIWLGGLVMLFGFLLRRANTRELTAIVPVWSGWALFAITVLVLAGTAQALVEIGTIDALTGTLYGQIVIAKVALLAIVVAVAAYSRRLTSRRFTPSPVAAGVGEIPAGSDVDDPSEADVEDEAGEADDEVEEPEEPAERPAPLAEASDRKKLRTAVLVEVAIAVVVLALTSVLVQTSPARGGTEIPSGPFDSTVSTSLLKLQVDISPAKVGPNSIHLYATKADGSGLPQTVVEWKATAALPSKGIEPLTVPLLAVSDDHSIGQVSLVTAGTWEFKFTVRVDDLNQTTVTVQVPVKS</sequence>
<dbReference type="EMBL" id="BAAARV010000123">
    <property type="protein sequence ID" value="GAA2390788.1"/>
    <property type="molecule type" value="Genomic_DNA"/>
</dbReference>
<evidence type="ECO:0000256" key="11">
    <source>
        <dbReference type="SAM" id="SignalP"/>
    </source>
</evidence>
<evidence type="ECO:0000256" key="10">
    <source>
        <dbReference type="SAM" id="Phobius"/>
    </source>
</evidence>
<comment type="subcellular location">
    <subcellularLocation>
        <location evidence="1">Cell membrane</location>
        <topology evidence="1">Multi-pass membrane protein</topology>
    </subcellularLocation>
</comment>
<organism evidence="14 15">
    <name type="scientific">Dactylosporangium salmoneum</name>
    <dbReference type="NCBI Taxonomy" id="53361"/>
    <lineage>
        <taxon>Bacteria</taxon>
        <taxon>Bacillati</taxon>
        <taxon>Actinomycetota</taxon>
        <taxon>Actinomycetes</taxon>
        <taxon>Micromonosporales</taxon>
        <taxon>Micromonosporaceae</taxon>
        <taxon>Dactylosporangium</taxon>
    </lineage>
</organism>
<keyword evidence="5 11" id="KW-0732">Signal</keyword>
<dbReference type="PANTHER" id="PTHR34820:SF4">
    <property type="entry name" value="INNER MEMBRANE PROTEIN YEBZ"/>
    <property type="match status" value="1"/>
</dbReference>
<keyword evidence="7" id="KW-0186">Copper</keyword>
<feature type="compositionally biased region" description="Acidic residues" evidence="9">
    <location>
        <begin position="411"/>
        <end position="436"/>
    </location>
</feature>
<evidence type="ECO:0000256" key="2">
    <source>
        <dbReference type="ARBA" id="ARBA00022475"/>
    </source>
</evidence>
<keyword evidence="4" id="KW-0479">Metal-binding</keyword>
<feature type="transmembrane region" description="Helical" evidence="10">
    <location>
        <begin position="328"/>
        <end position="352"/>
    </location>
</feature>
<keyword evidence="8 10" id="KW-0472">Membrane</keyword>
<evidence type="ECO:0000256" key="1">
    <source>
        <dbReference type="ARBA" id="ARBA00004651"/>
    </source>
</evidence>
<dbReference type="Pfam" id="PF04234">
    <property type="entry name" value="CopC"/>
    <property type="match status" value="1"/>
</dbReference>
<comment type="caution">
    <text evidence="14">The sequence shown here is derived from an EMBL/GenBank/DDBJ whole genome shotgun (WGS) entry which is preliminary data.</text>
</comment>
<evidence type="ECO:0000256" key="9">
    <source>
        <dbReference type="SAM" id="MobiDB-lite"/>
    </source>
</evidence>
<keyword evidence="2" id="KW-1003">Cell membrane</keyword>
<evidence type="ECO:0000313" key="15">
    <source>
        <dbReference type="Proteomes" id="UP001501444"/>
    </source>
</evidence>
<feature type="transmembrane region" description="Helical" evidence="10">
    <location>
        <begin position="186"/>
        <end position="206"/>
    </location>
</feature>
<gene>
    <name evidence="14" type="ORF">GCM10010170_102880</name>
</gene>
<feature type="transmembrane region" description="Helical" evidence="10">
    <location>
        <begin position="260"/>
        <end position="278"/>
    </location>
</feature>
<feature type="transmembrane region" description="Helical" evidence="10">
    <location>
        <begin position="154"/>
        <end position="174"/>
    </location>
</feature>
<feature type="transmembrane region" description="Helical" evidence="10">
    <location>
        <begin position="364"/>
        <end position="385"/>
    </location>
</feature>
<proteinExistence type="predicted"/>
<dbReference type="RefSeq" id="WP_344620076.1">
    <property type="nucleotide sequence ID" value="NZ_BAAARV010000123.1"/>
</dbReference>
<dbReference type="PANTHER" id="PTHR34820">
    <property type="entry name" value="INNER MEMBRANE PROTEIN YEBZ"/>
    <property type="match status" value="1"/>
</dbReference>
<name>A0ABN3HY99_9ACTN</name>
<evidence type="ECO:0000256" key="4">
    <source>
        <dbReference type="ARBA" id="ARBA00022723"/>
    </source>
</evidence>
<evidence type="ECO:0000256" key="8">
    <source>
        <dbReference type="ARBA" id="ARBA00023136"/>
    </source>
</evidence>
<evidence type="ECO:0000256" key="7">
    <source>
        <dbReference type="ARBA" id="ARBA00023008"/>
    </source>
</evidence>
<feature type="transmembrane region" description="Helical" evidence="10">
    <location>
        <begin position="457"/>
        <end position="475"/>
    </location>
</feature>
<dbReference type="InterPro" id="IPR007348">
    <property type="entry name" value="CopC_dom"/>
</dbReference>
<dbReference type="SUPFAM" id="SSF81296">
    <property type="entry name" value="E set domains"/>
    <property type="match status" value="1"/>
</dbReference>
<accession>A0ABN3HY99</accession>
<feature type="signal peptide" evidence="11">
    <location>
        <begin position="1"/>
        <end position="31"/>
    </location>
</feature>
<dbReference type="InterPro" id="IPR008457">
    <property type="entry name" value="Cu-R_CopD_dom"/>
</dbReference>
<evidence type="ECO:0000259" key="12">
    <source>
        <dbReference type="Pfam" id="PF04234"/>
    </source>
</evidence>
<feature type="transmembrane region" description="Helical" evidence="10">
    <location>
        <begin position="298"/>
        <end position="316"/>
    </location>
</feature>
<evidence type="ECO:0000313" key="14">
    <source>
        <dbReference type="EMBL" id="GAA2390788.1"/>
    </source>
</evidence>
<evidence type="ECO:0000259" key="13">
    <source>
        <dbReference type="Pfam" id="PF05425"/>
    </source>
</evidence>
<evidence type="ECO:0000256" key="3">
    <source>
        <dbReference type="ARBA" id="ARBA00022692"/>
    </source>
</evidence>
<feature type="domain" description="CopC" evidence="12">
    <location>
        <begin position="30"/>
        <end position="122"/>
    </location>
</feature>
<dbReference type="InterPro" id="IPR014756">
    <property type="entry name" value="Ig_E-set"/>
</dbReference>
<feature type="domain" description="Copper resistance protein D" evidence="13">
    <location>
        <begin position="326"/>
        <end position="394"/>
    </location>
</feature>
<dbReference type="Pfam" id="PF05425">
    <property type="entry name" value="CopD"/>
    <property type="match status" value="1"/>
</dbReference>